<sequence>MFQPYQDLLDGKPGYQGEIAEYLPDPIAVGAVGGSGTRVIAQILADTGITMSTPKNQSNDALEWPPMRALMNNPELAGIPLTLRYRQAFNGLEKLLHLKRHQEGNSDGRAGWKVPGTHIWLEQLAAFFPQMQYIHIMRNGLDMAYSDNQQQLKLWGSLYGVEASSSLDEKASPEDALEYWLRANEKVLEFGRATLGDRLHIIRFEELCTAPQATVASMLSFLQMDATIEETHRLSSGIRRPATIDRYLSNDWQSTFSKQQLARVEALGYLPGKHNA</sequence>
<dbReference type="KEGG" id="halc:EY643_03370"/>
<dbReference type="EMBL" id="CP036422">
    <property type="protein sequence ID" value="QFU74767.1"/>
    <property type="molecule type" value="Genomic_DNA"/>
</dbReference>
<gene>
    <name evidence="1" type="ORF">EY643_03370</name>
</gene>
<dbReference type="GO" id="GO:0016740">
    <property type="term" value="F:transferase activity"/>
    <property type="evidence" value="ECO:0007669"/>
    <property type="project" value="UniProtKB-KW"/>
</dbReference>
<organism evidence="1 2">
    <name type="scientific">Halioglobus maricola</name>
    <dbReference type="NCBI Taxonomy" id="2601894"/>
    <lineage>
        <taxon>Bacteria</taxon>
        <taxon>Pseudomonadati</taxon>
        <taxon>Pseudomonadota</taxon>
        <taxon>Gammaproteobacteria</taxon>
        <taxon>Cellvibrionales</taxon>
        <taxon>Halieaceae</taxon>
        <taxon>Halioglobus</taxon>
    </lineage>
</organism>
<evidence type="ECO:0000313" key="1">
    <source>
        <dbReference type="EMBL" id="QFU74767.1"/>
    </source>
</evidence>
<name>A0A5P9NG30_9GAMM</name>
<dbReference type="RefSeq" id="WP_152660876.1">
    <property type="nucleotide sequence ID" value="NZ_CP036422.1"/>
</dbReference>
<accession>A0A5P9NG30</accession>
<dbReference type="SUPFAM" id="SSF52540">
    <property type="entry name" value="P-loop containing nucleoside triphosphate hydrolases"/>
    <property type="match status" value="1"/>
</dbReference>
<keyword evidence="1" id="KW-0808">Transferase</keyword>
<protein>
    <submittedName>
        <fullName evidence="1">Sulfotransferase</fullName>
    </submittedName>
</protein>
<proteinExistence type="predicted"/>
<reference evidence="1 2" key="1">
    <citation type="submission" date="2019-02" db="EMBL/GenBank/DDBJ databases">
        <authorList>
            <person name="Li S.-H."/>
        </authorList>
    </citation>
    <scope>NUCLEOTIDE SEQUENCE [LARGE SCALE GENOMIC DNA]</scope>
    <source>
        <strain evidence="1 2">IMCC14385</strain>
    </source>
</reference>
<evidence type="ECO:0000313" key="2">
    <source>
        <dbReference type="Proteomes" id="UP000326287"/>
    </source>
</evidence>
<dbReference type="Proteomes" id="UP000326287">
    <property type="component" value="Chromosome"/>
</dbReference>
<dbReference type="Pfam" id="PF13469">
    <property type="entry name" value="Sulfotransfer_3"/>
    <property type="match status" value="1"/>
</dbReference>
<dbReference type="AlphaFoldDB" id="A0A5P9NG30"/>
<dbReference type="OrthoDB" id="547265at2"/>
<dbReference type="Gene3D" id="3.40.50.300">
    <property type="entry name" value="P-loop containing nucleotide triphosphate hydrolases"/>
    <property type="match status" value="1"/>
</dbReference>
<keyword evidence="2" id="KW-1185">Reference proteome</keyword>
<dbReference type="InterPro" id="IPR027417">
    <property type="entry name" value="P-loop_NTPase"/>
</dbReference>